<dbReference type="PANTHER" id="PTHR46401">
    <property type="entry name" value="GLYCOSYLTRANSFERASE WBBK-RELATED"/>
    <property type="match status" value="1"/>
</dbReference>
<dbReference type="AlphaFoldDB" id="A0A916RX24"/>
<dbReference type="EMBL" id="BMIF01000010">
    <property type="protein sequence ID" value="GGA74930.1"/>
    <property type="molecule type" value="Genomic_DNA"/>
</dbReference>
<keyword evidence="3" id="KW-0808">Transferase</keyword>
<keyword evidence="4" id="KW-1185">Reference proteome</keyword>
<evidence type="ECO:0000313" key="3">
    <source>
        <dbReference type="EMBL" id="GGA74930.1"/>
    </source>
</evidence>
<reference evidence="3" key="1">
    <citation type="journal article" date="2014" name="Int. J. Syst. Evol. Microbiol.">
        <title>Complete genome sequence of Corynebacterium casei LMG S-19264T (=DSM 44701T), isolated from a smear-ripened cheese.</title>
        <authorList>
            <consortium name="US DOE Joint Genome Institute (JGI-PGF)"/>
            <person name="Walter F."/>
            <person name="Albersmeier A."/>
            <person name="Kalinowski J."/>
            <person name="Ruckert C."/>
        </authorList>
    </citation>
    <scope>NUCLEOTIDE SEQUENCE</scope>
    <source>
        <strain evidence="3">CGMCC 1.15320</strain>
    </source>
</reference>
<dbReference type="InterPro" id="IPR028098">
    <property type="entry name" value="Glyco_trans_4-like_N"/>
</dbReference>
<accession>A0A916RX24</accession>
<dbReference type="Gene3D" id="3.40.50.2000">
    <property type="entry name" value="Glycogen Phosphorylase B"/>
    <property type="match status" value="3"/>
</dbReference>
<gene>
    <name evidence="3" type="ORF">GCM10011385_31200</name>
</gene>
<protein>
    <submittedName>
        <fullName evidence="3">Glycosyl transferase</fullName>
    </submittedName>
</protein>
<feature type="domain" description="Glycosyl transferase family 1" evidence="1">
    <location>
        <begin position="241"/>
        <end position="336"/>
    </location>
</feature>
<dbReference type="PANTHER" id="PTHR46401:SF8">
    <property type="entry name" value="BLL6006 PROTEIN"/>
    <property type="match status" value="1"/>
</dbReference>
<evidence type="ECO:0000313" key="4">
    <source>
        <dbReference type="Proteomes" id="UP000636264"/>
    </source>
</evidence>
<dbReference type="InterPro" id="IPR001296">
    <property type="entry name" value="Glyco_trans_1"/>
</dbReference>
<dbReference type="Pfam" id="PF00534">
    <property type="entry name" value="Glycos_transf_1"/>
    <property type="match status" value="1"/>
</dbReference>
<comment type="caution">
    <text evidence="3">The sequence shown here is derived from an EMBL/GenBank/DDBJ whole genome shotgun (WGS) entry which is preliminary data.</text>
</comment>
<evidence type="ECO:0000259" key="1">
    <source>
        <dbReference type="Pfam" id="PF00534"/>
    </source>
</evidence>
<dbReference type="Pfam" id="PF13439">
    <property type="entry name" value="Glyco_transf_4"/>
    <property type="match status" value="1"/>
</dbReference>
<organism evidence="3 4">
    <name type="scientific">Nitratireductor aestuarii</name>
    <dbReference type="NCBI Taxonomy" id="1735103"/>
    <lineage>
        <taxon>Bacteria</taxon>
        <taxon>Pseudomonadati</taxon>
        <taxon>Pseudomonadota</taxon>
        <taxon>Alphaproteobacteria</taxon>
        <taxon>Hyphomicrobiales</taxon>
        <taxon>Phyllobacteriaceae</taxon>
        <taxon>Nitratireductor</taxon>
    </lineage>
</organism>
<dbReference type="GO" id="GO:0016757">
    <property type="term" value="F:glycosyltransferase activity"/>
    <property type="evidence" value="ECO:0007669"/>
    <property type="project" value="InterPro"/>
</dbReference>
<reference evidence="3" key="2">
    <citation type="submission" date="2020-09" db="EMBL/GenBank/DDBJ databases">
        <authorList>
            <person name="Sun Q."/>
            <person name="Zhou Y."/>
        </authorList>
    </citation>
    <scope>NUCLEOTIDE SEQUENCE</scope>
    <source>
        <strain evidence="3">CGMCC 1.15320</strain>
    </source>
</reference>
<evidence type="ECO:0000259" key="2">
    <source>
        <dbReference type="Pfam" id="PF13439"/>
    </source>
</evidence>
<proteinExistence type="predicted"/>
<dbReference type="Proteomes" id="UP000636264">
    <property type="component" value="Unassembled WGS sequence"/>
</dbReference>
<feature type="domain" description="Glycosyltransferase subfamily 4-like N-terminal" evidence="2">
    <location>
        <begin position="16"/>
        <end position="184"/>
    </location>
</feature>
<dbReference type="CDD" id="cd03801">
    <property type="entry name" value="GT4_PimA-like"/>
    <property type="match status" value="1"/>
</dbReference>
<name>A0A916RX24_9HYPH</name>
<dbReference type="RefSeq" id="WP_188722028.1">
    <property type="nucleotide sequence ID" value="NZ_BMIF01000010.1"/>
</dbReference>
<dbReference type="SUPFAM" id="SSF53756">
    <property type="entry name" value="UDP-Glycosyltransferase/glycogen phosphorylase"/>
    <property type="match status" value="1"/>
</dbReference>
<sequence length="365" mass="39016">MTGNGRHRILMTLDAVGGVWQYAMGLARELKRGGHTIVFAGLGPAPSPAQHTEASAIGTVTWLSSPPDWLARSAKELEGLPAELSRLVEEHAIDLVHLNAPSQAVGLNVPCPVAAVSHSCVVTWFQAVRGEAPSTGDWAWHKDVNADGLKRAGIAIAPSASHAEALKRSYGEIPHLHVVHNAVEAAPVETRRERMVSAAGRWWDEGKNGRILDAAAGRIDIPIFAAGPTRGENGSGIFFTHVMSVGPLSNAETRELMAQTSIFVSPSIYEPFGLAALEAAHAATPLILADIPTYREVWGDAAVFFDPHDAEDLAEAIEQLMGNPQKREALGQAAREQASRYTLARQAAEMQALYAGAVARYRNGS</sequence>